<evidence type="ECO:0000256" key="2">
    <source>
        <dbReference type="ARBA" id="ARBA00022448"/>
    </source>
</evidence>
<feature type="transmembrane region" description="Helical" evidence="6">
    <location>
        <begin position="240"/>
        <end position="265"/>
    </location>
</feature>
<evidence type="ECO:0000256" key="3">
    <source>
        <dbReference type="ARBA" id="ARBA00022692"/>
    </source>
</evidence>
<evidence type="ECO:0000256" key="6">
    <source>
        <dbReference type="SAM" id="Phobius"/>
    </source>
</evidence>
<feature type="transmembrane region" description="Helical" evidence="6">
    <location>
        <begin position="307"/>
        <end position="331"/>
    </location>
</feature>
<dbReference type="PANTHER" id="PTHR42718:SF9">
    <property type="entry name" value="MAJOR FACILITATOR SUPERFAMILY MULTIDRUG TRANSPORTER MFSC"/>
    <property type="match status" value="1"/>
</dbReference>
<keyword evidence="2" id="KW-0813">Transport</keyword>
<feature type="non-terminal residue" evidence="8">
    <location>
        <position position="1"/>
    </location>
</feature>
<dbReference type="SUPFAM" id="SSF103473">
    <property type="entry name" value="MFS general substrate transporter"/>
    <property type="match status" value="1"/>
</dbReference>
<gene>
    <name evidence="8" type="ORF">LY90DRAFT_334558</name>
</gene>
<dbReference type="PROSITE" id="PS50850">
    <property type="entry name" value="MFS"/>
    <property type="match status" value="1"/>
</dbReference>
<dbReference type="EMBL" id="MCOG01000044">
    <property type="protein sequence ID" value="ORY69393.1"/>
    <property type="molecule type" value="Genomic_DNA"/>
</dbReference>
<dbReference type="STRING" id="1754190.A0A1Y2ECT7"/>
<feature type="domain" description="Major facilitator superfamily (MFS) profile" evidence="7">
    <location>
        <begin position="1"/>
        <end position="416"/>
    </location>
</feature>
<name>A0A1Y2ECT7_9FUNG</name>
<feature type="transmembrane region" description="Helical" evidence="6">
    <location>
        <begin position="177"/>
        <end position="196"/>
    </location>
</feature>
<evidence type="ECO:0000259" key="7">
    <source>
        <dbReference type="PROSITE" id="PS50850"/>
    </source>
</evidence>
<comment type="caution">
    <text evidence="8">The sequence shown here is derived from an EMBL/GenBank/DDBJ whole genome shotgun (WGS) entry which is preliminary data.</text>
</comment>
<feature type="transmembrane region" description="Helical" evidence="6">
    <location>
        <begin position="351"/>
        <end position="370"/>
    </location>
</feature>
<feature type="non-terminal residue" evidence="8">
    <location>
        <position position="418"/>
    </location>
</feature>
<feature type="transmembrane region" description="Helical" evidence="6">
    <location>
        <begin position="382"/>
        <end position="412"/>
    </location>
</feature>
<dbReference type="GO" id="GO:0022857">
    <property type="term" value="F:transmembrane transporter activity"/>
    <property type="evidence" value="ECO:0007669"/>
    <property type="project" value="InterPro"/>
</dbReference>
<dbReference type="OrthoDB" id="2132020at2759"/>
<evidence type="ECO:0000313" key="8">
    <source>
        <dbReference type="EMBL" id="ORY69393.1"/>
    </source>
</evidence>
<feature type="transmembrane region" description="Helical" evidence="6">
    <location>
        <begin position="28"/>
        <end position="50"/>
    </location>
</feature>
<evidence type="ECO:0000256" key="1">
    <source>
        <dbReference type="ARBA" id="ARBA00004141"/>
    </source>
</evidence>
<dbReference type="Pfam" id="PF07690">
    <property type="entry name" value="MFS_1"/>
    <property type="match status" value="1"/>
</dbReference>
<dbReference type="AlphaFoldDB" id="A0A1Y2ECT7"/>
<feature type="transmembrane region" description="Helical" evidence="6">
    <location>
        <begin position="208"/>
        <end position="228"/>
    </location>
</feature>
<feature type="transmembrane region" description="Helical" evidence="6">
    <location>
        <begin position="277"/>
        <end position="298"/>
    </location>
</feature>
<sequence>FFTILNDCIATIMYSDLVKDFDKELTTIQWVTTGFVLILAIGMVFSSYIAKHLHMRTIFFTSVSLFVGGSLICVLANSFVLLLIGRIIQAFGTALLRPQISNIIIIMAPRDRIGFYHGVSMVIIITGSAIGPTLSGLITKYLGWRFVFAFLIPIPLISGIIGYWTVGNIIEQDDTNLDILSVILAILGYGGISYGLGSIGDYGFGSPLVISTIVVGAISLVGFFFWEYYCKNPIVSLKGLGSSVFIVNVLLSNIVSSSLGGWLAILPFIIQNYLGKSSFVSGLALLPGGIVNAIFFFVMHVTDQIKLWVIIVGYIIGNVGVPIVACLYTPASLTCVPPQSTPHAAALFHSFYQLFSALYSAVYITLLNNFDSVSFVSSKEPLINGGAVCFLFSIVIFGLTLIISILWSIYYFKDHDVK</sequence>
<feature type="transmembrane region" description="Helical" evidence="6">
    <location>
        <begin position="57"/>
        <end position="81"/>
    </location>
</feature>
<dbReference type="InterPro" id="IPR036259">
    <property type="entry name" value="MFS_trans_sf"/>
</dbReference>
<dbReference type="Gene3D" id="1.20.1720.10">
    <property type="entry name" value="Multidrug resistance protein D"/>
    <property type="match status" value="1"/>
</dbReference>
<protein>
    <submittedName>
        <fullName evidence="8">MFS general substrate transporter</fullName>
    </submittedName>
</protein>
<feature type="transmembrane region" description="Helical" evidence="6">
    <location>
        <begin position="144"/>
        <end position="165"/>
    </location>
</feature>
<evidence type="ECO:0000256" key="5">
    <source>
        <dbReference type="ARBA" id="ARBA00023136"/>
    </source>
</evidence>
<keyword evidence="9" id="KW-1185">Reference proteome</keyword>
<evidence type="ECO:0000313" key="9">
    <source>
        <dbReference type="Proteomes" id="UP000193920"/>
    </source>
</evidence>
<keyword evidence="4 6" id="KW-1133">Transmembrane helix</keyword>
<dbReference type="GO" id="GO:0016020">
    <property type="term" value="C:membrane"/>
    <property type="evidence" value="ECO:0007669"/>
    <property type="project" value="UniProtKB-SubCell"/>
</dbReference>
<keyword evidence="5 6" id="KW-0472">Membrane</keyword>
<dbReference type="InterPro" id="IPR020846">
    <property type="entry name" value="MFS_dom"/>
</dbReference>
<proteinExistence type="predicted"/>
<evidence type="ECO:0000256" key="4">
    <source>
        <dbReference type="ARBA" id="ARBA00022989"/>
    </source>
</evidence>
<dbReference type="Proteomes" id="UP000193920">
    <property type="component" value="Unassembled WGS sequence"/>
</dbReference>
<reference evidence="8 9" key="1">
    <citation type="submission" date="2016-08" db="EMBL/GenBank/DDBJ databases">
        <title>A Parts List for Fungal Cellulosomes Revealed by Comparative Genomics.</title>
        <authorList>
            <consortium name="DOE Joint Genome Institute"/>
            <person name="Haitjema C.H."/>
            <person name="Gilmore S.P."/>
            <person name="Henske J.K."/>
            <person name="Solomon K.V."/>
            <person name="De Groot R."/>
            <person name="Kuo A."/>
            <person name="Mondo S.J."/>
            <person name="Salamov A.A."/>
            <person name="Labutti K."/>
            <person name="Zhao Z."/>
            <person name="Chiniquy J."/>
            <person name="Barry K."/>
            <person name="Brewer H.M."/>
            <person name="Purvine S.O."/>
            <person name="Wright A.T."/>
            <person name="Boxma B."/>
            <person name="Van Alen T."/>
            <person name="Hackstein J.H."/>
            <person name="Baker S.E."/>
            <person name="Grigoriev I.V."/>
            <person name="O'Malley M.A."/>
        </authorList>
    </citation>
    <scope>NUCLEOTIDE SEQUENCE [LARGE SCALE GENOMIC DNA]</scope>
    <source>
        <strain evidence="8 9">G1</strain>
    </source>
</reference>
<feature type="transmembrane region" description="Helical" evidence="6">
    <location>
        <begin position="115"/>
        <end position="138"/>
    </location>
</feature>
<dbReference type="PANTHER" id="PTHR42718">
    <property type="entry name" value="MAJOR FACILITATOR SUPERFAMILY MULTIDRUG TRANSPORTER MFSC"/>
    <property type="match status" value="1"/>
</dbReference>
<dbReference type="InterPro" id="IPR011701">
    <property type="entry name" value="MFS"/>
</dbReference>
<accession>A0A1Y2ECT7</accession>
<comment type="subcellular location">
    <subcellularLocation>
        <location evidence="1">Membrane</location>
        <topology evidence="1">Multi-pass membrane protein</topology>
    </subcellularLocation>
</comment>
<keyword evidence="3 6" id="KW-0812">Transmembrane</keyword>
<organism evidence="8 9">
    <name type="scientific">Neocallimastix californiae</name>
    <dbReference type="NCBI Taxonomy" id="1754190"/>
    <lineage>
        <taxon>Eukaryota</taxon>
        <taxon>Fungi</taxon>
        <taxon>Fungi incertae sedis</taxon>
        <taxon>Chytridiomycota</taxon>
        <taxon>Chytridiomycota incertae sedis</taxon>
        <taxon>Neocallimastigomycetes</taxon>
        <taxon>Neocallimastigales</taxon>
        <taxon>Neocallimastigaceae</taxon>
        <taxon>Neocallimastix</taxon>
    </lineage>
</organism>